<accession>A0ABS8D3J7</accession>
<evidence type="ECO:0000313" key="2">
    <source>
        <dbReference type="EMBL" id="MCB6182238.1"/>
    </source>
</evidence>
<dbReference type="SUPFAM" id="SSF53756">
    <property type="entry name" value="UDP-Glycosyltransferase/glycogen phosphorylase"/>
    <property type="match status" value="1"/>
</dbReference>
<dbReference type="EMBL" id="JAJBZT010000001">
    <property type="protein sequence ID" value="MCB6182238.1"/>
    <property type="molecule type" value="Genomic_DNA"/>
</dbReference>
<evidence type="ECO:0000256" key="1">
    <source>
        <dbReference type="PROSITE-ProRule" id="PRU00339"/>
    </source>
</evidence>
<dbReference type="RefSeq" id="WP_227177782.1">
    <property type="nucleotide sequence ID" value="NZ_JAJBZT010000001.1"/>
</dbReference>
<comment type="caution">
    <text evidence="2">The sequence shown here is derived from an EMBL/GenBank/DDBJ whole genome shotgun (WGS) entry which is preliminary data.</text>
</comment>
<dbReference type="Proteomes" id="UP001165395">
    <property type="component" value="Unassembled WGS sequence"/>
</dbReference>
<dbReference type="InterPro" id="IPR019734">
    <property type="entry name" value="TPR_rpt"/>
</dbReference>
<protein>
    <submittedName>
        <fullName evidence="2">Tetratricopeptide repeat protein</fullName>
    </submittedName>
</protein>
<dbReference type="Pfam" id="PF13414">
    <property type="entry name" value="TPR_11"/>
    <property type="match status" value="1"/>
</dbReference>
<proteinExistence type="predicted"/>
<dbReference type="Gene3D" id="1.25.40.10">
    <property type="entry name" value="Tetratricopeptide repeat domain"/>
    <property type="match status" value="3"/>
</dbReference>
<dbReference type="PANTHER" id="PTHR12558">
    <property type="entry name" value="CELL DIVISION CYCLE 16,23,27"/>
    <property type="match status" value="1"/>
</dbReference>
<dbReference type="PANTHER" id="PTHR12558:SF13">
    <property type="entry name" value="CELL DIVISION CYCLE PROTEIN 27 HOMOLOG"/>
    <property type="match status" value="1"/>
</dbReference>
<feature type="repeat" description="TPR" evidence="1">
    <location>
        <begin position="104"/>
        <end position="137"/>
    </location>
</feature>
<keyword evidence="3" id="KW-1185">Reference proteome</keyword>
<evidence type="ECO:0000313" key="3">
    <source>
        <dbReference type="Proteomes" id="UP001165395"/>
    </source>
</evidence>
<dbReference type="SUPFAM" id="SSF48452">
    <property type="entry name" value="TPR-like"/>
    <property type="match status" value="2"/>
</dbReference>
<gene>
    <name evidence="2" type="ORF">LIN78_01535</name>
</gene>
<dbReference type="Pfam" id="PF14559">
    <property type="entry name" value="TPR_19"/>
    <property type="match status" value="1"/>
</dbReference>
<name>A0ABS8D3J7_9NEIS</name>
<dbReference type="SMART" id="SM00028">
    <property type="entry name" value="TPR"/>
    <property type="match status" value="5"/>
</dbReference>
<reference evidence="2" key="1">
    <citation type="submission" date="2021-10" db="EMBL/GenBank/DDBJ databases">
        <title>The complete genome sequence of Leeia sp. TBRC 13508.</title>
        <authorList>
            <person name="Charoenyingcharoen P."/>
            <person name="Yukphan P."/>
        </authorList>
    </citation>
    <scope>NUCLEOTIDE SEQUENCE</scope>
    <source>
        <strain evidence="2">TBRC 13508</strain>
    </source>
</reference>
<dbReference type="Gene3D" id="3.40.50.2000">
    <property type="entry name" value="Glycogen Phosphorylase B"/>
    <property type="match status" value="1"/>
</dbReference>
<dbReference type="InterPro" id="IPR011990">
    <property type="entry name" value="TPR-like_helical_dom_sf"/>
</dbReference>
<sequence length="561" mass="64205">MQDLNRLFKQAVSAHNARPEEAERCYLAILQRVPTHSDSWHNLAMLYKQQRKHESIIHLIENASAHVNVSSLVLVLAESLLEDDLWAEAAAMFGEYHQLAGLQLNTLSLQGKCYTELEQYDKAFDCYQQALSSFPDSPIPYARLASLCIELGEYAQSNQLIEQALSIQKDDPEFSMIKAMNYRYQDRWFEAEQLLEKALAKAPNEAGIWCDYGIVLQGQQKLHAAINAFEKALSLSPKHALAHWNRGLVLLQLGKFKEGWIEYEWRWRAGINGYLPELSIPRWKGENLNGKQVVITDEQGLGDCLQFVRYVAQLIHSGASVTVCMPAPMQSLVKMSWPIVNLINKPDLKLQGTSKFDYYCPVMDLPRWLDEDRPAPFSPYLTVDEVQLRKWTERFSAIVSMANLQIGLVWQGSRRKGYARSEWLDNRRSLKLQNFAELFEIEGVEWHSLQKGAASEIVHVFNKVQLHHLADEFDSFADTAAYILQLDVVVAVDTAVAHLAAALGKKVFLLNRLDTDWRWGEHPGETCWYSTITEFRQSKMGDWSLPLSMLKTAIQKEIKKF</sequence>
<keyword evidence="1" id="KW-0802">TPR repeat</keyword>
<organism evidence="2 3">
    <name type="scientific">Leeia speluncae</name>
    <dbReference type="NCBI Taxonomy" id="2884804"/>
    <lineage>
        <taxon>Bacteria</taxon>
        <taxon>Pseudomonadati</taxon>
        <taxon>Pseudomonadota</taxon>
        <taxon>Betaproteobacteria</taxon>
        <taxon>Neisseriales</taxon>
        <taxon>Leeiaceae</taxon>
        <taxon>Leeia</taxon>
    </lineage>
</organism>
<dbReference type="PROSITE" id="PS50005">
    <property type="entry name" value="TPR"/>
    <property type="match status" value="2"/>
</dbReference>
<feature type="repeat" description="TPR" evidence="1">
    <location>
        <begin position="206"/>
        <end position="239"/>
    </location>
</feature>